<feature type="region of interest" description="Disordered" evidence="1">
    <location>
        <begin position="254"/>
        <end position="274"/>
    </location>
</feature>
<feature type="region of interest" description="Disordered" evidence="1">
    <location>
        <begin position="460"/>
        <end position="509"/>
    </location>
</feature>
<evidence type="ECO:0000256" key="2">
    <source>
        <dbReference type="SAM" id="SignalP"/>
    </source>
</evidence>
<feature type="signal peptide" evidence="2">
    <location>
        <begin position="1"/>
        <end position="24"/>
    </location>
</feature>
<evidence type="ECO:0000313" key="3">
    <source>
        <dbReference type="EMBL" id="KAL3794669.1"/>
    </source>
</evidence>
<gene>
    <name evidence="3" type="ORF">HJC23_010097</name>
</gene>
<organism evidence="3 4">
    <name type="scientific">Cyclotella cryptica</name>
    <dbReference type="NCBI Taxonomy" id="29204"/>
    <lineage>
        <taxon>Eukaryota</taxon>
        <taxon>Sar</taxon>
        <taxon>Stramenopiles</taxon>
        <taxon>Ochrophyta</taxon>
        <taxon>Bacillariophyta</taxon>
        <taxon>Coscinodiscophyceae</taxon>
        <taxon>Thalassiosirophycidae</taxon>
        <taxon>Stephanodiscales</taxon>
        <taxon>Stephanodiscaceae</taxon>
        <taxon>Cyclotella</taxon>
    </lineage>
</organism>
<proteinExistence type="predicted"/>
<dbReference type="PANTHER" id="PTHR47580">
    <property type="entry name" value="PHOSPHOGLYCERATE MUTASE FAMILY PROTEIN"/>
    <property type="match status" value="1"/>
</dbReference>
<dbReference type="Gene3D" id="3.40.50.1240">
    <property type="entry name" value="Phosphoglycerate mutase-like"/>
    <property type="match status" value="1"/>
</dbReference>
<evidence type="ECO:0000256" key="1">
    <source>
        <dbReference type="SAM" id="MobiDB-lite"/>
    </source>
</evidence>
<dbReference type="Proteomes" id="UP001516023">
    <property type="component" value="Unassembled WGS sequence"/>
</dbReference>
<evidence type="ECO:0000313" key="4">
    <source>
        <dbReference type="Proteomes" id="UP001516023"/>
    </source>
</evidence>
<feature type="region of interest" description="Disordered" evidence="1">
    <location>
        <begin position="393"/>
        <end position="416"/>
    </location>
</feature>
<reference evidence="3 4" key="1">
    <citation type="journal article" date="2020" name="G3 (Bethesda)">
        <title>Improved Reference Genome for Cyclotella cryptica CCMP332, a Model for Cell Wall Morphogenesis, Salinity Adaptation, and Lipid Production in Diatoms (Bacillariophyta).</title>
        <authorList>
            <person name="Roberts W.R."/>
            <person name="Downey K.M."/>
            <person name="Ruck E.C."/>
            <person name="Traller J.C."/>
            <person name="Alverson A.J."/>
        </authorList>
    </citation>
    <scope>NUCLEOTIDE SEQUENCE [LARGE SCALE GENOMIC DNA]</scope>
    <source>
        <strain evidence="3 4">CCMP332</strain>
    </source>
</reference>
<keyword evidence="2" id="KW-0732">Signal</keyword>
<dbReference type="InterPro" id="IPR029033">
    <property type="entry name" value="His_PPase_superfam"/>
</dbReference>
<feature type="chain" id="PRO_5044812930" evidence="2">
    <location>
        <begin position="25"/>
        <end position="544"/>
    </location>
</feature>
<dbReference type="AlphaFoldDB" id="A0ABD3Q4A1"/>
<feature type="compositionally biased region" description="Basic and acidic residues" evidence="1">
    <location>
        <begin position="495"/>
        <end position="509"/>
    </location>
</feature>
<dbReference type="PANTHER" id="PTHR47580:SF1">
    <property type="entry name" value="PHOSPHOGLYCERATE MUTASE FAMILY PROTEIN"/>
    <property type="match status" value="1"/>
</dbReference>
<comment type="caution">
    <text evidence="3">The sequence shown here is derived from an EMBL/GenBank/DDBJ whole genome shotgun (WGS) entry which is preliminary data.</text>
</comment>
<sequence>MKCGLSTLLTQTIALISIVQSTHSLHNPLHLSWKRAPSQLHVRKRPRPLGGYRYSSVFLASNDDLNQNLSPIDDVGRRSFLKHSFAAISIFGLQGDIANARGLARFPCKEPLLNTYHFMRSGSSLLEEENIWSTNPLFLTNREAALSEFGESQVRNACKMLLSSGISPTVVRYSLAAACVDSANIVGEELKVGRDRLVPEFNYMGRFAKRRFSVNCFRFPTHSTFRPDPRAIGRWDFAALNQTMEAVWAMDEKEAGPYGNGGRPPPNEDGTPAETLSDQVVRLTNLLSVLETLYSGDNVLLIFPDGTGPALLSCLIGGIPLNRVHEFNYQPGEVRCNVNYSSVTLMTSQTPPQSYYDTIKRGQDQLRYLREHPDENRNIKDLKFEEEERLEAAKKKNEETQKKKELESQRQKNEDGRAKISYNNSFNAEVGVVGAALLAGGIGISSSVLQPEQQNITEELDADGKNSQSEAGKMAEYDDTTEDASPNQLFDEDEYIKRQESDDTTVDGDKLIETQQSDFDYDDAWLGTITDILNENGGDELKET</sequence>
<protein>
    <submittedName>
        <fullName evidence="3">Uncharacterized protein</fullName>
    </submittedName>
</protein>
<name>A0ABD3Q4A1_9STRA</name>
<accession>A0ABD3Q4A1</accession>
<keyword evidence="4" id="KW-1185">Reference proteome</keyword>
<dbReference type="SUPFAM" id="SSF53254">
    <property type="entry name" value="Phosphoglycerate mutase-like"/>
    <property type="match status" value="1"/>
</dbReference>
<dbReference type="EMBL" id="JABMIG020000078">
    <property type="protein sequence ID" value="KAL3794669.1"/>
    <property type="molecule type" value="Genomic_DNA"/>
</dbReference>